<dbReference type="InterPro" id="IPR002931">
    <property type="entry name" value="Transglutaminase-like"/>
</dbReference>
<dbReference type="PANTHER" id="PTHR35532:SF5">
    <property type="entry name" value="CARBOHYDRATE-BINDING DOMAIN-CONTAINING PROTEIN"/>
    <property type="match status" value="1"/>
</dbReference>
<accession>A0A4Z0YBT0</accession>
<organism evidence="2 3">
    <name type="scientific">Caproiciproducens galactitolivorans</name>
    <dbReference type="NCBI Taxonomy" id="642589"/>
    <lineage>
        <taxon>Bacteria</taxon>
        <taxon>Bacillati</taxon>
        <taxon>Bacillota</taxon>
        <taxon>Clostridia</taxon>
        <taxon>Eubacteriales</taxon>
        <taxon>Acutalibacteraceae</taxon>
        <taxon>Caproiciproducens</taxon>
    </lineage>
</organism>
<feature type="domain" description="Transglutaminase-like" evidence="1">
    <location>
        <begin position="153"/>
        <end position="212"/>
    </location>
</feature>
<proteinExistence type="predicted"/>
<gene>
    <name evidence="2" type="ORF">CAGA_09980</name>
</gene>
<dbReference type="PANTHER" id="PTHR35532">
    <property type="entry name" value="SIMILAR TO POLYHYDROXYALKANOATE DEPOLYMERASE"/>
    <property type="match status" value="1"/>
</dbReference>
<reference evidence="2 3" key="1">
    <citation type="submission" date="2019-04" db="EMBL/GenBank/DDBJ databases">
        <authorList>
            <person name="Poehlein A."/>
            <person name="Bengelsdorf F.R."/>
            <person name="Duerre P."/>
            <person name="Daniel R."/>
        </authorList>
    </citation>
    <scope>NUCLEOTIDE SEQUENCE [LARGE SCALE GENOMIC DNA]</scope>
    <source>
        <strain evidence="2 3">BS-1</strain>
    </source>
</reference>
<dbReference type="EMBL" id="SRMQ01000003">
    <property type="protein sequence ID" value="TGJ76925.1"/>
    <property type="molecule type" value="Genomic_DNA"/>
</dbReference>
<evidence type="ECO:0000313" key="2">
    <source>
        <dbReference type="EMBL" id="TGJ76925.1"/>
    </source>
</evidence>
<keyword evidence="3" id="KW-1185">Reference proteome</keyword>
<dbReference type="SMART" id="SM00460">
    <property type="entry name" value="TGc"/>
    <property type="match status" value="1"/>
</dbReference>
<dbReference type="Gene3D" id="3.10.620.30">
    <property type="match status" value="1"/>
</dbReference>
<dbReference type="RefSeq" id="WP_167875158.1">
    <property type="nucleotide sequence ID" value="NZ_SRMQ01000003.1"/>
</dbReference>
<dbReference type="AlphaFoldDB" id="A0A4Z0YBT0"/>
<name>A0A4Z0YBT0_9FIRM</name>
<dbReference type="Gene3D" id="2.60.40.1120">
    <property type="entry name" value="Carboxypeptidase-like, regulatory domain"/>
    <property type="match status" value="1"/>
</dbReference>
<sequence>MYFSQALRDRIHQQFMESKATLGHDGEVILERMRGCSEDERMILEFFYSTMPASDIGDYDFSLYQKFAQFGLSVWENPFWKSRIPEDIFLNYVVSYRINNEAIEDCRPLFRKKLADRVRGKSMKEAALEVNVWCAEHVTYQATDDRTVSPLTVMKSSYGRCGEESTFAVTALRSVGIPARQIYAPRWAHCDDNHAWVEVWCDGDWYFLGACEPEPVLNRGWFTEAAARSMLMTCKAFLPSQDEEEITRDGCTLYLNELKRYAENRRFTVTVKNPEPLAGVTVHFELLNGSEFSPIASVKTDEAGRAAVTLGFGSIHIHAVKDGRFAEVFVDTEEMDSIEIDFTRAVAEEPDAQEDFVFRAPKDSSRNFIALTEEQKEKRRAVIHQADQKRKEYAAGFFDNEKADALAARFADPQKVRELLKAAQGNFPEVYDFLSMDFGDENRELRIKMLCSLMKKDLHDVRAALLEEHFREALPYRGDFPENVFVPYILCPRVYLEQLSEYRRFLSGLFDKPTADSFRKNPKDVWAYVSKYQVSADRQSERLIATPVCVVRTGQGGELDRRVLFTAICRTLGIPARLNPVDMAPQYYRGGAFHNVQEEEERAEDAKLTLLGNGEKWAYLHNWTLAVLKDGEYRTLELSNAAWENGTLMLSLNPGAYRLLTSSRTPNGNQFAKKYCFRLNAGEAKELSIELCKTEISDLIQDIPLLPFQIYNDRSEPVPADSVLGAGTALVVWLEEGREPTEHILNEFIEAKDALNAADCKLLFLIQSSAAWKNATFAKAKEVLPAALVHCADFAETAVPMARRMFVDPDKLPLAVVCRGGRGVYASSGYNVGIADLLLKIIDAANQQAG</sequence>
<dbReference type="Proteomes" id="UP000297714">
    <property type="component" value="Unassembled WGS sequence"/>
</dbReference>
<dbReference type="InterPro" id="IPR038765">
    <property type="entry name" value="Papain-like_cys_pep_sf"/>
</dbReference>
<evidence type="ECO:0000259" key="1">
    <source>
        <dbReference type="SMART" id="SM00460"/>
    </source>
</evidence>
<dbReference type="SUPFAM" id="SSF54001">
    <property type="entry name" value="Cysteine proteinases"/>
    <property type="match status" value="2"/>
</dbReference>
<evidence type="ECO:0000313" key="3">
    <source>
        <dbReference type="Proteomes" id="UP000297714"/>
    </source>
</evidence>
<dbReference type="Pfam" id="PF01841">
    <property type="entry name" value="Transglut_core"/>
    <property type="match status" value="1"/>
</dbReference>
<protein>
    <submittedName>
        <fullName evidence="2">Transglutaminase-like superfamily protein</fullName>
    </submittedName>
</protein>
<comment type="caution">
    <text evidence="2">The sequence shown here is derived from an EMBL/GenBank/DDBJ whole genome shotgun (WGS) entry which is preliminary data.</text>
</comment>